<evidence type="ECO:0000313" key="2">
    <source>
        <dbReference type="EMBL" id="JAH38038.1"/>
    </source>
</evidence>
<dbReference type="EMBL" id="GBXM01070539">
    <property type="protein sequence ID" value="JAH38038.1"/>
    <property type="molecule type" value="Transcribed_RNA"/>
</dbReference>
<protein>
    <submittedName>
        <fullName evidence="2">Uncharacterized protein</fullName>
    </submittedName>
</protein>
<accession>A0A0E9SBY5</accession>
<proteinExistence type="predicted"/>
<keyword evidence="1" id="KW-0732">Signal</keyword>
<name>A0A0E9SBY5_ANGAN</name>
<dbReference type="AlphaFoldDB" id="A0A0E9SBY5"/>
<evidence type="ECO:0000256" key="1">
    <source>
        <dbReference type="SAM" id="SignalP"/>
    </source>
</evidence>
<feature type="signal peptide" evidence="1">
    <location>
        <begin position="1"/>
        <end position="19"/>
    </location>
</feature>
<organism evidence="2">
    <name type="scientific">Anguilla anguilla</name>
    <name type="common">European freshwater eel</name>
    <name type="synonym">Muraena anguilla</name>
    <dbReference type="NCBI Taxonomy" id="7936"/>
    <lineage>
        <taxon>Eukaryota</taxon>
        <taxon>Metazoa</taxon>
        <taxon>Chordata</taxon>
        <taxon>Craniata</taxon>
        <taxon>Vertebrata</taxon>
        <taxon>Euteleostomi</taxon>
        <taxon>Actinopterygii</taxon>
        <taxon>Neopterygii</taxon>
        <taxon>Teleostei</taxon>
        <taxon>Anguilliformes</taxon>
        <taxon>Anguillidae</taxon>
        <taxon>Anguilla</taxon>
    </lineage>
</organism>
<reference evidence="2" key="2">
    <citation type="journal article" date="2015" name="Fish Shellfish Immunol.">
        <title>Early steps in the European eel (Anguilla anguilla)-Vibrio vulnificus interaction in the gills: Role of the RtxA13 toxin.</title>
        <authorList>
            <person name="Callol A."/>
            <person name="Pajuelo D."/>
            <person name="Ebbesson L."/>
            <person name="Teles M."/>
            <person name="MacKenzie S."/>
            <person name="Amaro C."/>
        </authorList>
    </citation>
    <scope>NUCLEOTIDE SEQUENCE</scope>
</reference>
<reference evidence="2" key="1">
    <citation type="submission" date="2014-11" db="EMBL/GenBank/DDBJ databases">
        <authorList>
            <person name="Amaro Gonzalez C."/>
        </authorList>
    </citation>
    <scope>NUCLEOTIDE SEQUENCE</scope>
</reference>
<sequence>MCQFTSPAVGWLLVAVVACSKEGNHFVENFALKYVSMKNKDYEKDRMLTF</sequence>
<feature type="chain" id="PRO_5002432343" evidence="1">
    <location>
        <begin position="20"/>
        <end position="50"/>
    </location>
</feature>